<dbReference type="RefSeq" id="WP_209678153.1">
    <property type="nucleotide sequence ID" value="NZ_JAGIOI010000001.1"/>
</dbReference>
<dbReference type="Pfam" id="PF00005">
    <property type="entry name" value="ABC_tran"/>
    <property type="match status" value="1"/>
</dbReference>
<dbReference type="InterPro" id="IPR013611">
    <property type="entry name" value="Transp-assoc_OB_typ2"/>
</dbReference>
<protein>
    <submittedName>
        <fullName evidence="5">ABC-type Fe3+/spermidine/putrescine transport system ATPase subunit</fullName>
    </submittedName>
</protein>
<keyword evidence="2" id="KW-0547">Nucleotide-binding</keyword>
<evidence type="ECO:0000256" key="2">
    <source>
        <dbReference type="ARBA" id="ARBA00022741"/>
    </source>
</evidence>
<dbReference type="Gene3D" id="3.40.50.300">
    <property type="entry name" value="P-loop containing nucleotide triphosphate hydrolases"/>
    <property type="match status" value="1"/>
</dbReference>
<organism evidence="5 6">
    <name type="scientific">Arthrobacter stackebrandtii</name>
    <dbReference type="NCBI Taxonomy" id="272161"/>
    <lineage>
        <taxon>Bacteria</taxon>
        <taxon>Bacillati</taxon>
        <taxon>Actinomycetota</taxon>
        <taxon>Actinomycetes</taxon>
        <taxon>Micrococcales</taxon>
        <taxon>Micrococcaceae</taxon>
        <taxon>Arthrobacter</taxon>
    </lineage>
</organism>
<dbReference type="SUPFAM" id="SSF52540">
    <property type="entry name" value="P-loop containing nucleoside triphosphate hydrolases"/>
    <property type="match status" value="1"/>
</dbReference>
<reference evidence="5 6" key="1">
    <citation type="submission" date="2021-03" db="EMBL/GenBank/DDBJ databases">
        <title>Sequencing the genomes of 1000 actinobacteria strains.</title>
        <authorList>
            <person name="Klenk H.-P."/>
        </authorList>
    </citation>
    <scope>NUCLEOTIDE SEQUENCE [LARGE SCALE GENOMIC DNA]</scope>
    <source>
        <strain evidence="5 6">DSM 16005</strain>
    </source>
</reference>
<dbReference type="PANTHER" id="PTHR42781:SF4">
    <property type="entry name" value="SPERMIDINE_PUTRESCINE IMPORT ATP-BINDING PROTEIN POTA"/>
    <property type="match status" value="1"/>
</dbReference>
<dbReference type="InterPro" id="IPR003439">
    <property type="entry name" value="ABC_transporter-like_ATP-bd"/>
</dbReference>
<evidence type="ECO:0000313" key="6">
    <source>
        <dbReference type="Proteomes" id="UP000711614"/>
    </source>
</evidence>
<comment type="caution">
    <text evidence="5">The sequence shown here is derived from an EMBL/GenBank/DDBJ whole genome shotgun (WGS) entry which is preliminary data.</text>
</comment>
<dbReference type="SUPFAM" id="SSF50331">
    <property type="entry name" value="MOP-like"/>
    <property type="match status" value="1"/>
</dbReference>
<accession>A0ABS4YU25</accession>
<sequence length="380" mass="41248">MSSISVQNVSKIYEGNHVVKNLSLEIPGGQFTSILGPSGCGKTTLLRMIAGFLEPDEGKIFSDVKILSAPGKTLPPEKRDMGMVFQQYAIWPHMSVFKNVAFGLEMKKVSKGDIPGRVEEALALVGLEGMSSRNPAQLSGGQQQRLALARALVSRPSVLLLDEPLSNLDARLREYMRVELRALQQRTGITFIYVTHDQIEAMSMSDSIAILNAGEVVQHGKPEDLYSSPVSSYVVDFLGTTNWLDVTVAQVDPVSHEAIVVLEDGTRLSASAAAGVREGETARLAIRPEDFEFADRADGDNVINATVADSMFMGSFRSCTVDSPASSTPLSVRFGRGVAPERGSRLRLFIDPRLAHVVPADEQQHRSQTADVKKLELAAP</sequence>
<dbReference type="InterPro" id="IPR027417">
    <property type="entry name" value="P-loop_NTPase"/>
</dbReference>
<dbReference type="InterPro" id="IPR017871">
    <property type="entry name" value="ABC_transporter-like_CS"/>
</dbReference>
<dbReference type="InterPro" id="IPR050093">
    <property type="entry name" value="ABC_SmlMolc_Importer"/>
</dbReference>
<evidence type="ECO:0000259" key="4">
    <source>
        <dbReference type="PROSITE" id="PS50893"/>
    </source>
</evidence>
<dbReference type="InterPro" id="IPR012340">
    <property type="entry name" value="NA-bd_OB-fold"/>
</dbReference>
<dbReference type="InterPro" id="IPR008995">
    <property type="entry name" value="Mo/tungstate-bd_C_term_dom"/>
</dbReference>
<dbReference type="Proteomes" id="UP000711614">
    <property type="component" value="Unassembled WGS sequence"/>
</dbReference>
<evidence type="ECO:0000313" key="5">
    <source>
        <dbReference type="EMBL" id="MBP2412292.1"/>
    </source>
</evidence>
<gene>
    <name evidence="5" type="ORF">JOF48_001091</name>
</gene>
<name>A0ABS4YU25_9MICC</name>
<dbReference type="Gene3D" id="2.40.50.140">
    <property type="entry name" value="Nucleic acid-binding proteins"/>
    <property type="match status" value="1"/>
</dbReference>
<dbReference type="PROSITE" id="PS00211">
    <property type="entry name" value="ABC_TRANSPORTER_1"/>
    <property type="match status" value="1"/>
</dbReference>
<proteinExistence type="predicted"/>
<keyword evidence="6" id="KW-1185">Reference proteome</keyword>
<dbReference type="PANTHER" id="PTHR42781">
    <property type="entry name" value="SPERMIDINE/PUTRESCINE IMPORT ATP-BINDING PROTEIN POTA"/>
    <property type="match status" value="1"/>
</dbReference>
<dbReference type="InterPro" id="IPR003593">
    <property type="entry name" value="AAA+_ATPase"/>
</dbReference>
<dbReference type="EMBL" id="JAGIOI010000001">
    <property type="protein sequence ID" value="MBP2412292.1"/>
    <property type="molecule type" value="Genomic_DNA"/>
</dbReference>
<evidence type="ECO:0000256" key="3">
    <source>
        <dbReference type="ARBA" id="ARBA00022840"/>
    </source>
</evidence>
<evidence type="ECO:0000256" key="1">
    <source>
        <dbReference type="ARBA" id="ARBA00022448"/>
    </source>
</evidence>
<feature type="domain" description="ABC transporter" evidence="4">
    <location>
        <begin position="4"/>
        <end position="238"/>
    </location>
</feature>
<dbReference type="Pfam" id="PF08402">
    <property type="entry name" value="TOBE_2"/>
    <property type="match status" value="1"/>
</dbReference>
<keyword evidence="3" id="KW-0067">ATP-binding</keyword>
<dbReference type="PROSITE" id="PS50893">
    <property type="entry name" value="ABC_TRANSPORTER_2"/>
    <property type="match status" value="1"/>
</dbReference>
<dbReference type="Gene3D" id="2.40.50.100">
    <property type="match status" value="1"/>
</dbReference>
<dbReference type="SMART" id="SM00382">
    <property type="entry name" value="AAA"/>
    <property type="match status" value="1"/>
</dbReference>
<keyword evidence="1" id="KW-0813">Transport</keyword>